<dbReference type="PANTHER" id="PTHR21299">
    <property type="entry name" value="CYTIDYLATE KINASE/PANTOATE-BETA-ALANINE LIGASE"/>
    <property type="match status" value="1"/>
</dbReference>
<evidence type="ECO:0000256" key="4">
    <source>
        <dbReference type="ARBA" id="ARBA00022598"/>
    </source>
</evidence>
<evidence type="ECO:0000256" key="3">
    <source>
        <dbReference type="ARBA" id="ARBA00012219"/>
    </source>
</evidence>
<dbReference type="InterPro" id="IPR003721">
    <property type="entry name" value="Pantoate_ligase"/>
</dbReference>
<keyword evidence="5" id="KW-0566">Pantothenate biosynthesis</keyword>
<keyword evidence="7" id="KW-0067">ATP-binding</keyword>
<evidence type="ECO:0000256" key="6">
    <source>
        <dbReference type="ARBA" id="ARBA00022741"/>
    </source>
</evidence>
<dbReference type="NCBIfam" id="TIGR00018">
    <property type="entry name" value="panC"/>
    <property type="match status" value="1"/>
</dbReference>
<evidence type="ECO:0000256" key="2">
    <source>
        <dbReference type="ARBA" id="ARBA00009256"/>
    </source>
</evidence>
<evidence type="ECO:0000256" key="1">
    <source>
        <dbReference type="ARBA" id="ARBA00004990"/>
    </source>
</evidence>
<evidence type="ECO:0000313" key="9">
    <source>
        <dbReference type="EMBL" id="CAB4685503.1"/>
    </source>
</evidence>
<protein>
    <recommendedName>
        <fullName evidence="3">pantoate--beta-alanine ligase (AMP-forming)</fullName>
        <ecNumber evidence="3">6.3.2.1</ecNumber>
    </recommendedName>
</protein>
<dbReference type="PANTHER" id="PTHR21299:SF1">
    <property type="entry name" value="PANTOATE--BETA-ALANINE LIGASE"/>
    <property type="match status" value="1"/>
</dbReference>
<comment type="similarity">
    <text evidence="2">Belongs to the pantothenate synthetase family.</text>
</comment>
<evidence type="ECO:0000256" key="5">
    <source>
        <dbReference type="ARBA" id="ARBA00022655"/>
    </source>
</evidence>
<dbReference type="InterPro" id="IPR014729">
    <property type="entry name" value="Rossmann-like_a/b/a_fold"/>
</dbReference>
<dbReference type="EC" id="6.3.2.1" evidence="3"/>
<comment type="catalytic activity">
    <reaction evidence="8">
        <text>(R)-pantoate + beta-alanine + ATP = (R)-pantothenate + AMP + diphosphate + H(+)</text>
        <dbReference type="Rhea" id="RHEA:10912"/>
        <dbReference type="ChEBI" id="CHEBI:15378"/>
        <dbReference type="ChEBI" id="CHEBI:15980"/>
        <dbReference type="ChEBI" id="CHEBI:29032"/>
        <dbReference type="ChEBI" id="CHEBI:30616"/>
        <dbReference type="ChEBI" id="CHEBI:33019"/>
        <dbReference type="ChEBI" id="CHEBI:57966"/>
        <dbReference type="ChEBI" id="CHEBI:456215"/>
        <dbReference type="EC" id="6.3.2.1"/>
    </reaction>
</comment>
<dbReference type="GO" id="GO:0005829">
    <property type="term" value="C:cytosol"/>
    <property type="evidence" value="ECO:0007669"/>
    <property type="project" value="TreeGrafter"/>
</dbReference>
<dbReference type="GO" id="GO:0015940">
    <property type="term" value="P:pantothenate biosynthetic process"/>
    <property type="evidence" value="ECO:0007669"/>
    <property type="project" value="UniProtKB-UniPathway"/>
</dbReference>
<dbReference type="SUPFAM" id="SSF52374">
    <property type="entry name" value="Nucleotidylyl transferase"/>
    <property type="match status" value="1"/>
</dbReference>
<dbReference type="Pfam" id="PF02569">
    <property type="entry name" value="Pantoate_ligase"/>
    <property type="match status" value="1"/>
</dbReference>
<dbReference type="GO" id="GO:0004592">
    <property type="term" value="F:pantoate-beta-alanine ligase activity"/>
    <property type="evidence" value="ECO:0007669"/>
    <property type="project" value="UniProtKB-EC"/>
</dbReference>
<evidence type="ECO:0000256" key="7">
    <source>
        <dbReference type="ARBA" id="ARBA00022840"/>
    </source>
</evidence>
<dbReference type="AlphaFoldDB" id="A0A6J6NMC2"/>
<dbReference type="InterPro" id="IPR042176">
    <property type="entry name" value="Pantoate_ligase_C"/>
</dbReference>
<name>A0A6J6NMC2_9ZZZZ</name>
<reference evidence="9" key="1">
    <citation type="submission" date="2020-05" db="EMBL/GenBank/DDBJ databases">
        <authorList>
            <person name="Chiriac C."/>
            <person name="Salcher M."/>
            <person name="Ghai R."/>
            <person name="Kavagutti S V."/>
        </authorList>
    </citation>
    <scope>NUCLEOTIDE SEQUENCE</scope>
</reference>
<proteinExistence type="inferred from homology"/>
<dbReference type="HAMAP" id="MF_00158">
    <property type="entry name" value="PanC"/>
    <property type="match status" value="1"/>
</dbReference>
<dbReference type="GO" id="GO:0005524">
    <property type="term" value="F:ATP binding"/>
    <property type="evidence" value="ECO:0007669"/>
    <property type="project" value="UniProtKB-KW"/>
</dbReference>
<comment type="pathway">
    <text evidence="1">Cofactor biosynthesis; (R)-pantothenate biosynthesis; (R)-pantothenate from (R)-pantoate and beta-alanine: step 1/1.</text>
</comment>
<organism evidence="9">
    <name type="scientific">freshwater metagenome</name>
    <dbReference type="NCBI Taxonomy" id="449393"/>
    <lineage>
        <taxon>unclassified sequences</taxon>
        <taxon>metagenomes</taxon>
        <taxon>ecological metagenomes</taxon>
    </lineage>
</organism>
<dbReference type="UniPathway" id="UPA00028">
    <property type="reaction ID" value="UER00005"/>
</dbReference>
<keyword evidence="4" id="KW-0436">Ligase</keyword>
<sequence>MKLVHSITELQETLEAVRQTKTIVFVPTMGALHEGHISLVEIAKEVPNSFVVLSIFVNPTQFGKGEDFHKYPRTLDSDLVALEAVQPDLVFAPAVDEVYANGIDAPMKPRAGALGSVFEGASRPGHFEGMLHIVSWFFELVKPKVAVFGAKDAQQLFLIKRMVHREFADSIEIIEAETVREEDLLARSSRNRFLSPEARDYAPSLFRALLEVQEQITEGVKPSVALSEVRRALESEPLAKLDYLALVDKRTFAPIDDDFTGVAQLLVASVVAGVRLIDNLTFYIQEPA</sequence>
<evidence type="ECO:0000256" key="8">
    <source>
        <dbReference type="ARBA" id="ARBA00048258"/>
    </source>
</evidence>
<dbReference type="Gene3D" id="3.40.50.620">
    <property type="entry name" value="HUPs"/>
    <property type="match status" value="1"/>
</dbReference>
<keyword evidence="6" id="KW-0547">Nucleotide-binding</keyword>
<gene>
    <name evidence="9" type="ORF">UFOPK2373_00508</name>
</gene>
<dbReference type="Gene3D" id="3.30.1300.10">
    <property type="entry name" value="Pantoate-beta-alanine ligase, C-terminal domain"/>
    <property type="match status" value="1"/>
</dbReference>
<dbReference type="EMBL" id="CAEZXL010000068">
    <property type="protein sequence ID" value="CAB4685503.1"/>
    <property type="molecule type" value="Genomic_DNA"/>
</dbReference>
<accession>A0A6J6NMC2</accession>